<keyword evidence="7 10" id="KW-0520">NAD</keyword>
<dbReference type="RefSeq" id="WP_145244258.1">
    <property type="nucleotide sequence ID" value="NZ_CP036273.1"/>
</dbReference>
<comment type="similarity">
    <text evidence="4 10">Belongs to the NAD(P)-dependent epimerase/dehydratase family.</text>
</comment>
<comment type="pathway">
    <text evidence="3 10">Carbohydrate metabolism; galactose metabolism.</text>
</comment>
<evidence type="ECO:0000256" key="3">
    <source>
        <dbReference type="ARBA" id="ARBA00004947"/>
    </source>
</evidence>
<dbReference type="SUPFAM" id="SSF51735">
    <property type="entry name" value="NAD(P)-binding Rossmann-fold domains"/>
    <property type="match status" value="1"/>
</dbReference>
<dbReference type="EMBL" id="CP036273">
    <property type="protein sequence ID" value="QDU24063.1"/>
    <property type="molecule type" value="Genomic_DNA"/>
</dbReference>
<comment type="catalytic activity">
    <reaction evidence="1 10">
        <text>UDP-alpha-D-glucose = UDP-alpha-D-galactose</text>
        <dbReference type="Rhea" id="RHEA:22168"/>
        <dbReference type="ChEBI" id="CHEBI:58885"/>
        <dbReference type="ChEBI" id="CHEBI:66914"/>
        <dbReference type="EC" id="5.1.3.2"/>
    </reaction>
</comment>
<dbReference type="Proteomes" id="UP000319576">
    <property type="component" value="Chromosome"/>
</dbReference>
<dbReference type="InterPro" id="IPR001509">
    <property type="entry name" value="Epimerase_deHydtase"/>
</dbReference>
<evidence type="ECO:0000256" key="4">
    <source>
        <dbReference type="ARBA" id="ARBA00007637"/>
    </source>
</evidence>
<dbReference type="Gene3D" id="3.40.50.720">
    <property type="entry name" value="NAD(P)-binding Rossmann-like Domain"/>
    <property type="match status" value="1"/>
</dbReference>
<evidence type="ECO:0000256" key="8">
    <source>
        <dbReference type="ARBA" id="ARBA00023235"/>
    </source>
</evidence>
<proteinExistence type="inferred from homology"/>
<dbReference type="CDD" id="cd05247">
    <property type="entry name" value="UDP_G4E_1_SDR_e"/>
    <property type="match status" value="1"/>
</dbReference>
<evidence type="ECO:0000256" key="9">
    <source>
        <dbReference type="ARBA" id="ARBA00023277"/>
    </source>
</evidence>
<dbReference type="OrthoDB" id="258549at2"/>
<dbReference type="Pfam" id="PF01370">
    <property type="entry name" value="Epimerase"/>
    <property type="match status" value="1"/>
</dbReference>
<keyword evidence="8 10" id="KW-0413">Isomerase</keyword>
<dbReference type="UniPathway" id="UPA00214"/>
<evidence type="ECO:0000313" key="13">
    <source>
        <dbReference type="Proteomes" id="UP000319576"/>
    </source>
</evidence>
<evidence type="ECO:0000313" key="12">
    <source>
        <dbReference type="EMBL" id="QDU24063.1"/>
    </source>
</evidence>
<comment type="cofactor">
    <cofactor evidence="2 10">
        <name>NAD(+)</name>
        <dbReference type="ChEBI" id="CHEBI:57540"/>
    </cofactor>
</comment>
<dbReference type="AlphaFoldDB" id="A0A517Y2P4"/>
<dbReference type="GO" id="GO:0003978">
    <property type="term" value="F:UDP-glucose 4-epimerase activity"/>
    <property type="evidence" value="ECO:0007669"/>
    <property type="project" value="UniProtKB-UniRule"/>
</dbReference>
<dbReference type="GO" id="GO:0033499">
    <property type="term" value="P:galactose catabolic process via UDP-galactose, Leloir pathway"/>
    <property type="evidence" value="ECO:0007669"/>
    <property type="project" value="TreeGrafter"/>
</dbReference>
<sequence length="328" mass="35311">MPRILVTGGAGYIGSHTVRRLLADGHDVTVLDSLVYGHRAAVPAGRLVVGDIGDAAGLDHLFAEKRPEAVVHFAAFAYVGESVTDPAKYYANNLVGSLSLLDACRRHGVTKFVFSSTCATYGTPDRVPITEAEKQSPINPYGNTKLAFERALADYAGAYPFGFCALRYFNAAGASPDGTIGEDHDPETHLIPLVIDAATGRRPHISVFGTDYPTPDGTCVRDYIHVDDLAEAHVLALGALKPGAALRYNVGTGRGYSVREVIRTVEEVTGLRVPVVEAPRRAGDPAELVADAALIRRELGWAPRYAELRPIVETAWNWHRTHPAGYAD</sequence>
<name>A0A517Y2P4_9BACT</name>
<dbReference type="PANTHER" id="PTHR43725">
    <property type="entry name" value="UDP-GLUCOSE 4-EPIMERASE"/>
    <property type="match status" value="1"/>
</dbReference>
<dbReference type="PANTHER" id="PTHR43725:SF53">
    <property type="entry name" value="UDP-ARABINOSE 4-EPIMERASE 1"/>
    <property type="match status" value="1"/>
</dbReference>
<keyword evidence="9 10" id="KW-0119">Carbohydrate metabolism</keyword>
<dbReference type="Gene3D" id="3.90.25.10">
    <property type="entry name" value="UDP-galactose 4-epimerase, domain 1"/>
    <property type="match status" value="1"/>
</dbReference>
<organism evidence="12 13">
    <name type="scientific">Urbifossiella limnaea</name>
    <dbReference type="NCBI Taxonomy" id="2528023"/>
    <lineage>
        <taxon>Bacteria</taxon>
        <taxon>Pseudomonadati</taxon>
        <taxon>Planctomycetota</taxon>
        <taxon>Planctomycetia</taxon>
        <taxon>Gemmatales</taxon>
        <taxon>Gemmataceae</taxon>
        <taxon>Urbifossiella</taxon>
    </lineage>
</organism>
<evidence type="ECO:0000256" key="5">
    <source>
        <dbReference type="ARBA" id="ARBA00013189"/>
    </source>
</evidence>
<dbReference type="InterPro" id="IPR005886">
    <property type="entry name" value="UDP_G4E"/>
</dbReference>
<accession>A0A517Y2P4</accession>
<feature type="domain" description="NAD-dependent epimerase/dehydratase" evidence="11">
    <location>
        <begin position="4"/>
        <end position="251"/>
    </location>
</feature>
<dbReference type="InterPro" id="IPR036291">
    <property type="entry name" value="NAD(P)-bd_dom_sf"/>
</dbReference>
<evidence type="ECO:0000256" key="6">
    <source>
        <dbReference type="ARBA" id="ARBA00018569"/>
    </source>
</evidence>
<reference evidence="12 13" key="1">
    <citation type="submission" date="2019-02" db="EMBL/GenBank/DDBJ databases">
        <title>Deep-cultivation of Planctomycetes and their phenomic and genomic characterization uncovers novel biology.</title>
        <authorList>
            <person name="Wiegand S."/>
            <person name="Jogler M."/>
            <person name="Boedeker C."/>
            <person name="Pinto D."/>
            <person name="Vollmers J."/>
            <person name="Rivas-Marin E."/>
            <person name="Kohn T."/>
            <person name="Peeters S.H."/>
            <person name="Heuer A."/>
            <person name="Rast P."/>
            <person name="Oberbeckmann S."/>
            <person name="Bunk B."/>
            <person name="Jeske O."/>
            <person name="Meyerdierks A."/>
            <person name="Storesund J.E."/>
            <person name="Kallscheuer N."/>
            <person name="Luecker S."/>
            <person name="Lage O.M."/>
            <person name="Pohl T."/>
            <person name="Merkel B.J."/>
            <person name="Hornburger P."/>
            <person name="Mueller R.-W."/>
            <person name="Bruemmer F."/>
            <person name="Labrenz M."/>
            <person name="Spormann A.M."/>
            <person name="Op den Camp H."/>
            <person name="Overmann J."/>
            <person name="Amann R."/>
            <person name="Jetten M.S.M."/>
            <person name="Mascher T."/>
            <person name="Medema M.H."/>
            <person name="Devos D.P."/>
            <person name="Kaster A.-K."/>
            <person name="Ovreas L."/>
            <person name="Rohde M."/>
            <person name="Galperin M.Y."/>
            <person name="Jogler C."/>
        </authorList>
    </citation>
    <scope>NUCLEOTIDE SEQUENCE [LARGE SCALE GENOMIC DNA]</scope>
    <source>
        <strain evidence="12 13">ETA_A1</strain>
    </source>
</reference>
<evidence type="ECO:0000256" key="7">
    <source>
        <dbReference type="ARBA" id="ARBA00023027"/>
    </source>
</evidence>
<evidence type="ECO:0000256" key="10">
    <source>
        <dbReference type="RuleBase" id="RU366046"/>
    </source>
</evidence>
<comment type="subunit">
    <text evidence="10">Homodimer.</text>
</comment>
<keyword evidence="13" id="KW-1185">Reference proteome</keyword>
<dbReference type="EC" id="5.1.3.2" evidence="5 10"/>
<evidence type="ECO:0000256" key="1">
    <source>
        <dbReference type="ARBA" id="ARBA00000083"/>
    </source>
</evidence>
<evidence type="ECO:0000259" key="11">
    <source>
        <dbReference type="Pfam" id="PF01370"/>
    </source>
</evidence>
<evidence type="ECO:0000256" key="2">
    <source>
        <dbReference type="ARBA" id="ARBA00001911"/>
    </source>
</evidence>
<dbReference type="NCBIfam" id="TIGR01179">
    <property type="entry name" value="galE"/>
    <property type="match status" value="1"/>
</dbReference>
<protein>
    <recommendedName>
        <fullName evidence="6 10">UDP-glucose 4-epimerase</fullName>
        <ecNumber evidence="5 10">5.1.3.2</ecNumber>
    </recommendedName>
</protein>
<dbReference type="KEGG" id="uli:ETAA1_60740"/>
<gene>
    <name evidence="12" type="primary">galE_5</name>
    <name evidence="12" type="ORF">ETAA1_60740</name>
</gene>